<dbReference type="InterPro" id="IPR027417">
    <property type="entry name" value="P-loop_NTPase"/>
</dbReference>
<protein>
    <submittedName>
        <fullName evidence="1">Type I secretion C-terminal target domain protein</fullName>
    </submittedName>
</protein>
<dbReference type="Proteomes" id="UP000224502">
    <property type="component" value="Segment"/>
</dbReference>
<evidence type="ECO:0000313" key="2">
    <source>
        <dbReference type="Proteomes" id="UP000224502"/>
    </source>
</evidence>
<gene>
    <name evidence="1" type="ORF">LW31_053</name>
</gene>
<name>A0A1W6JHH5_9CAUD</name>
<accession>A0A1W6JHH5</accession>
<dbReference type="Gene3D" id="3.30.420.240">
    <property type="match status" value="1"/>
</dbReference>
<proteinExistence type="predicted"/>
<reference evidence="1 2" key="1">
    <citation type="journal article" date="2017" name="Viruses">
        <title>Phage Biodiversity in Artisanal Cheese Wheys Reflects the Complexity of the Fermentation Process.</title>
        <authorList>
            <person name="Mahony J."/>
            <person name="Moscarelli A."/>
            <person name="Kelleher P."/>
            <person name="Lugli G.A."/>
            <person name="Ventura M."/>
            <person name="Settanni L."/>
            <person name="van Sinderen D."/>
        </authorList>
    </citation>
    <scope>NUCLEOTIDE SEQUENCE [LARGE SCALE GENOMIC DNA]</scope>
</reference>
<keyword evidence="2" id="KW-1185">Reference proteome</keyword>
<dbReference type="EMBL" id="KY554762">
    <property type="protein sequence ID" value="ARM65655.1"/>
    <property type="molecule type" value="Genomic_DNA"/>
</dbReference>
<sequence length="578" mass="66267">MEERKYTPTYVVPSQMSLNQHKMINRLESLRPYFLHPQLRWLRGYKPMPDWYHRLSLTWKEANDLAIVGYNTVKEETGAELYFTQAVLAGLMLESDYRVISCILGTGFGKSFVSSQCNLVRANRGELITAFAPNRELNSVIFKEMVSAVNHSPKLKKVLFEAESKEEALQRGVSQKRFAFPSGGFVDLTIAKNATGVHSSSYMDEYALLTKEEYNLAEGRAYAYVDKDGKPGKIFKTSNPHIMNFSYDDMIRNPLPPHEAVLWGDWRLNIGEGKFMELVYSQLDDEHKYLKDKFPLNREERDYLLDQAIQQVIWSPFFNDEDNLRILYLSEFGVNTESAFFTTTPKIDDSPIDWDNSTFYAGNDVAIRGTDACVYALLEHNPNKPYSRIVAFNNVKPQLWIDHETPKEMAQNVIRQLKHDRARLLAIDASGVGEGQFNLLTTDDAETSCPVVPVRFGDGASKWRKDKNAVRSHNKRSELFLDFKEFIDTDTLRVTSEVWEFLQAEMQAVTKMSNDENKKIKIEPKDAIKKRLGGKSTDYLDSSMLALHALILDKLGAVTAYNKQDDSSFLEFQKELHK</sequence>
<dbReference type="Gene3D" id="3.40.50.300">
    <property type="entry name" value="P-loop containing nucleotide triphosphate hydrolases"/>
    <property type="match status" value="1"/>
</dbReference>
<organism evidence="1 2">
    <name type="scientific">Lactococcus phage LW31</name>
    <dbReference type="NCBI Taxonomy" id="1965478"/>
    <lineage>
        <taxon>Viruses</taxon>
        <taxon>Duplodnaviria</taxon>
        <taxon>Heunggongvirae</taxon>
        <taxon>Uroviricota</taxon>
        <taxon>Caudoviricetes</taxon>
        <taxon>Teubervirus</taxon>
        <taxon>Teubervirus LW31</taxon>
    </lineage>
</organism>
<evidence type="ECO:0000313" key="1">
    <source>
        <dbReference type="EMBL" id="ARM65655.1"/>
    </source>
</evidence>